<sequence length="379" mass="43748">MKTSRMKLAADSLEYLHGQIDSLNKVAENHKVTLKLNEVSVQTALIAATTALTTLFLGFLIKDYLIPLIVENRVKRKKGQELFIKSKRNLFSSANSFNHRLKEIFQTRSHYLWQQTPLIGFYDYKYRSTVFRLCTLLGWIRIYRIQEPNIVIKKKAKTSHQIIERIRAIESSLADGQRVEMYVVKAIFQHVSKDTNAVPQVDLENFAVEIDHLVHATCSMKNILRLNQGDNATKDNFIEDLSKLAQPVNIALTELQTVKDKIVDEVSVKLGLIYRDWQDAIGDLMLLKNGEEYQTISYKTFETYWDQANTTLEKKWLKRAEVMFDNLNLTANTKSDSRIEQIPLIYSSIYELQKTLYDIKIGSDPISKANFEKISATIK</sequence>
<accession>A0A4R7CVD8</accession>
<evidence type="ECO:0000313" key="2">
    <source>
        <dbReference type="EMBL" id="TDS11817.1"/>
    </source>
</evidence>
<keyword evidence="1" id="KW-0812">Transmembrane</keyword>
<dbReference type="RefSeq" id="WP_133641271.1">
    <property type="nucleotide sequence ID" value="NZ_SNZV01000007.1"/>
</dbReference>
<dbReference type="Proteomes" id="UP000294752">
    <property type="component" value="Unassembled WGS sequence"/>
</dbReference>
<evidence type="ECO:0000256" key="1">
    <source>
        <dbReference type="SAM" id="Phobius"/>
    </source>
</evidence>
<dbReference type="AlphaFoldDB" id="A0A4R7CVD8"/>
<dbReference type="OrthoDB" id="574571at2"/>
<gene>
    <name evidence="2" type="ORF">B0I21_107167</name>
</gene>
<protein>
    <submittedName>
        <fullName evidence="2">Uncharacterized protein</fullName>
    </submittedName>
</protein>
<comment type="caution">
    <text evidence="2">The sequence shown here is derived from an EMBL/GenBank/DDBJ whole genome shotgun (WGS) entry which is preliminary data.</text>
</comment>
<proteinExistence type="predicted"/>
<dbReference type="EMBL" id="SNZV01000007">
    <property type="protein sequence ID" value="TDS11817.1"/>
    <property type="molecule type" value="Genomic_DNA"/>
</dbReference>
<reference evidence="2 3" key="1">
    <citation type="submission" date="2019-03" db="EMBL/GenBank/DDBJ databases">
        <title>Genomic Encyclopedia of Type Strains, Phase III (KMG-III): the genomes of soil and plant-associated and newly described type strains.</title>
        <authorList>
            <person name="Whitman W."/>
        </authorList>
    </citation>
    <scope>NUCLEOTIDE SEQUENCE [LARGE SCALE GENOMIC DNA]</scope>
    <source>
        <strain evidence="2 3">CGMCC 1.12801</strain>
    </source>
</reference>
<keyword evidence="1" id="KW-1133">Transmembrane helix</keyword>
<keyword evidence="3" id="KW-1185">Reference proteome</keyword>
<name>A0A4R7CVD8_9SPHI</name>
<keyword evidence="1" id="KW-0472">Membrane</keyword>
<feature type="transmembrane region" description="Helical" evidence="1">
    <location>
        <begin position="44"/>
        <end position="70"/>
    </location>
</feature>
<evidence type="ECO:0000313" key="3">
    <source>
        <dbReference type="Proteomes" id="UP000294752"/>
    </source>
</evidence>
<organism evidence="2 3">
    <name type="scientific">Sphingobacterium paludis</name>
    <dbReference type="NCBI Taxonomy" id="1476465"/>
    <lineage>
        <taxon>Bacteria</taxon>
        <taxon>Pseudomonadati</taxon>
        <taxon>Bacteroidota</taxon>
        <taxon>Sphingobacteriia</taxon>
        <taxon>Sphingobacteriales</taxon>
        <taxon>Sphingobacteriaceae</taxon>
        <taxon>Sphingobacterium</taxon>
    </lineage>
</organism>